<dbReference type="EMBL" id="AVOT02085188">
    <property type="protein sequence ID" value="MBW0569887.1"/>
    <property type="molecule type" value="Genomic_DNA"/>
</dbReference>
<proteinExistence type="predicted"/>
<gene>
    <name evidence="1" type="ORF">O181_109602</name>
</gene>
<accession>A0A9Q3PRJ4</accession>
<protein>
    <submittedName>
        <fullName evidence="1">Uncharacterized protein</fullName>
    </submittedName>
</protein>
<organism evidence="1 2">
    <name type="scientific">Austropuccinia psidii MF-1</name>
    <dbReference type="NCBI Taxonomy" id="1389203"/>
    <lineage>
        <taxon>Eukaryota</taxon>
        <taxon>Fungi</taxon>
        <taxon>Dikarya</taxon>
        <taxon>Basidiomycota</taxon>
        <taxon>Pucciniomycotina</taxon>
        <taxon>Pucciniomycetes</taxon>
        <taxon>Pucciniales</taxon>
        <taxon>Sphaerophragmiaceae</taxon>
        <taxon>Austropuccinia</taxon>
    </lineage>
</organism>
<evidence type="ECO:0000313" key="1">
    <source>
        <dbReference type="EMBL" id="MBW0569887.1"/>
    </source>
</evidence>
<dbReference type="Proteomes" id="UP000765509">
    <property type="component" value="Unassembled WGS sequence"/>
</dbReference>
<reference evidence="1" key="1">
    <citation type="submission" date="2021-03" db="EMBL/GenBank/DDBJ databases">
        <title>Draft genome sequence of rust myrtle Austropuccinia psidii MF-1, a brazilian biotype.</title>
        <authorList>
            <person name="Quecine M.C."/>
            <person name="Pachon D.M.R."/>
            <person name="Bonatelli M.L."/>
            <person name="Correr F.H."/>
            <person name="Franceschini L.M."/>
            <person name="Leite T.F."/>
            <person name="Margarido G.R.A."/>
            <person name="Almeida C.A."/>
            <person name="Ferrarezi J.A."/>
            <person name="Labate C.A."/>
        </authorList>
    </citation>
    <scope>NUCLEOTIDE SEQUENCE</scope>
    <source>
        <strain evidence="1">MF-1</strain>
    </source>
</reference>
<keyword evidence="2" id="KW-1185">Reference proteome</keyword>
<dbReference type="AlphaFoldDB" id="A0A9Q3PRJ4"/>
<sequence>MEEKVIGSDKGESSEQENKFYDSMNPSFPVFSLINVIVGWEEYPVMAIMHPKSDINIIPMKMALHIGISPNNNKSKGNSEKKLTKGHINRFQIVLPTDEMICMLFMIVGNENHLILGKKNCDYFSLVQKFNKLCEDEKKDEDYQFNVYSSKLMEINGEELFIKEESKDNLIKDLAENIGNSCNNVEILPKDPGGDGQNQLTEEEKEILELFNVFFNFEAQNSEAKSLAQNMELNNPDYFNKKYTYPEDIQNTQSQSQKYTTKHSIPIFE</sequence>
<comment type="caution">
    <text evidence="1">The sequence shown here is derived from an EMBL/GenBank/DDBJ whole genome shotgun (WGS) entry which is preliminary data.</text>
</comment>
<evidence type="ECO:0000313" key="2">
    <source>
        <dbReference type="Proteomes" id="UP000765509"/>
    </source>
</evidence>
<name>A0A9Q3PRJ4_9BASI</name>